<dbReference type="GO" id="GO:0008033">
    <property type="term" value="P:tRNA processing"/>
    <property type="evidence" value="ECO:0007669"/>
    <property type="project" value="UniProtKB-KW"/>
</dbReference>
<dbReference type="InterPro" id="IPR017945">
    <property type="entry name" value="DHBP_synth_RibB-like_a/b_dom"/>
</dbReference>
<evidence type="ECO:0000256" key="5">
    <source>
        <dbReference type="ARBA" id="ARBA00022679"/>
    </source>
</evidence>
<gene>
    <name evidence="13" type="ORF">UFOPK1776_00203</name>
</gene>
<organism evidence="13">
    <name type="scientific">freshwater metagenome</name>
    <dbReference type="NCBI Taxonomy" id="449393"/>
    <lineage>
        <taxon>unclassified sequences</taxon>
        <taxon>metagenomes</taxon>
        <taxon>ecological metagenomes</taxon>
    </lineage>
</organism>
<dbReference type="EC" id="2.7.7.87" evidence="3"/>
<dbReference type="GO" id="GO:0000049">
    <property type="term" value="F:tRNA binding"/>
    <property type="evidence" value="ECO:0007669"/>
    <property type="project" value="TreeGrafter"/>
</dbReference>
<comment type="catalytic activity">
    <reaction evidence="11">
        <text>L-threonine + hydrogencarbonate + ATP = L-threonylcarbamoyladenylate + diphosphate + H2O</text>
        <dbReference type="Rhea" id="RHEA:36407"/>
        <dbReference type="ChEBI" id="CHEBI:15377"/>
        <dbReference type="ChEBI" id="CHEBI:17544"/>
        <dbReference type="ChEBI" id="CHEBI:30616"/>
        <dbReference type="ChEBI" id="CHEBI:33019"/>
        <dbReference type="ChEBI" id="CHEBI:57926"/>
        <dbReference type="ChEBI" id="CHEBI:73682"/>
        <dbReference type="EC" id="2.7.7.87"/>
    </reaction>
</comment>
<evidence type="ECO:0000256" key="1">
    <source>
        <dbReference type="ARBA" id="ARBA00004496"/>
    </source>
</evidence>
<dbReference type="GO" id="GO:0061710">
    <property type="term" value="F:L-threonylcarbamoyladenylate synthase"/>
    <property type="evidence" value="ECO:0007669"/>
    <property type="project" value="UniProtKB-EC"/>
</dbReference>
<dbReference type="AlphaFoldDB" id="A0A6J6F9Y6"/>
<keyword evidence="8" id="KW-0547">Nucleotide-binding</keyword>
<evidence type="ECO:0000256" key="10">
    <source>
        <dbReference type="ARBA" id="ARBA00029774"/>
    </source>
</evidence>
<dbReference type="PROSITE" id="PS51163">
    <property type="entry name" value="YRDC"/>
    <property type="match status" value="1"/>
</dbReference>
<evidence type="ECO:0000256" key="9">
    <source>
        <dbReference type="ARBA" id="ARBA00022840"/>
    </source>
</evidence>
<dbReference type="EMBL" id="CAEZUC010000012">
    <property type="protein sequence ID" value="CAB4584265.1"/>
    <property type="molecule type" value="Genomic_DNA"/>
</dbReference>
<dbReference type="Pfam" id="PF01300">
    <property type="entry name" value="Sua5_yciO_yrdC"/>
    <property type="match status" value="1"/>
</dbReference>
<evidence type="ECO:0000256" key="2">
    <source>
        <dbReference type="ARBA" id="ARBA00007663"/>
    </source>
</evidence>
<dbReference type="GO" id="GO:0003725">
    <property type="term" value="F:double-stranded RNA binding"/>
    <property type="evidence" value="ECO:0007669"/>
    <property type="project" value="InterPro"/>
</dbReference>
<dbReference type="GO" id="GO:0005524">
    <property type="term" value="F:ATP binding"/>
    <property type="evidence" value="ECO:0007669"/>
    <property type="project" value="UniProtKB-KW"/>
</dbReference>
<comment type="subcellular location">
    <subcellularLocation>
        <location evidence="1">Cytoplasm</location>
    </subcellularLocation>
</comment>
<proteinExistence type="inferred from homology"/>
<evidence type="ECO:0000256" key="4">
    <source>
        <dbReference type="ARBA" id="ARBA00022490"/>
    </source>
</evidence>
<evidence type="ECO:0000256" key="11">
    <source>
        <dbReference type="ARBA" id="ARBA00048366"/>
    </source>
</evidence>
<dbReference type="PANTHER" id="PTHR17490:SF16">
    <property type="entry name" value="THREONYLCARBAMOYL-AMP SYNTHASE"/>
    <property type="match status" value="1"/>
</dbReference>
<keyword evidence="9" id="KW-0067">ATP-binding</keyword>
<name>A0A6J6F9Y6_9ZZZZ</name>
<protein>
    <recommendedName>
        <fullName evidence="10">L-threonylcarbamoyladenylate synthase</fullName>
        <ecNumber evidence="3">2.7.7.87</ecNumber>
    </recommendedName>
    <alternativeName>
        <fullName evidence="10">L-threonylcarbamoyladenylate synthase</fullName>
    </alternativeName>
</protein>
<dbReference type="Gene3D" id="3.90.870.10">
    <property type="entry name" value="DHBP synthase"/>
    <property type="match status" value="1"/>
</dbReference>
<feature type="domain" description="YrdC-like" evidence="12">
    <location>
        <begin position="16"/>
        <end position="202"/>
    </location>
</feature>
<comment type="similarity">
    <text evidence="2">Belongs to the SUA5 family.</text>
</comment>
<evidence type="ECO:0000256" key="8">
    <source>
        <dbReference type="ARBA" id="ARBA00022741"/>
    </source>
</evidence>
<keyword evidence="7" id="KW-0548">Nucleotidyltransferase</keyword>
<evidence type="ECO:0000313" key="13">
    <source>
        <dbReference type="EMBL" id="CAB4584265.1"/>
    </source>
</evidence>
<dbReference type="InterPro" id="IPR006070">
    <property type="entry name" value="Sua5-like_dom"/>
</dbReference>
<evidence type="ECO:0000256" key="3">
    <source>
        <dbReference type="ARBA" id="ARBA00012584"/>
    </source>
</evidence>
<dbReference type="InterPro" id="IPR050156">
    <property type="entry name" value="TC-AMP_synthase_SUA5"/>
</dbReference>
<dbReference type="GO" id="GO:0006450">
    <property type="term" value="P:regulation of translational fidelity"/>
    <property type="evidence" value="ECO:0007669"/>
    <property type="project" value="TreeGrafter"/>
</dbReference>
<keyword evidence="4" id="KW-0963">Cytoplasm</keyword>
<keyword evidence="6" id="KW-0819">tRNA processing</keyword>
<dbReference type="PANTHER" id="PTHR17490">
    <property type="entry name" value="SUA5"/>
    <property type="match status" value="1"/>
</dbReference>
<accession>A0A6J6F9Y6</accession>
<sequence length="219" mass="23274">MAERIRSFTADPVKLDEAVALAVRYLNAGQVVIVAAEIGYVYLADAFDADAVKTIHILRGDSAGVAAQVFIKNSGVLAGIAAPLTPLQNEVLARFWPGLLSVTLKSQAGVNWNLGDERRLGLINVRVPNREFLGKVLEKTGPLATASIAFAGKPAITDLSEIIIREGDVGAVFDEGVLEVGVPTTILNFSENEITLMREGAVTISQLQPLIPSISTVNL</sequence>
<evidence type="ECO:0000259" key="12">
    <source>
        <dbReference type="PROSITE" id="PS51163"/>
    </source>
</evidence>
<keyword evidence="5" id="KW-0808">Transferase</keyword>
<reference evidence="13" key="1">
    <citation type="submission" date="2020-05" db="EMBL/GenBank/DDBJ databases">
        <authorList>
            <person name="Chiriac C."/>
            <person name="Salcher M."/>
            <person name="Ghai R."/>
            <person name="Kavagutti S V."/>
        </authorList>
    </citation>
    <scope>NUCLEOTIDE SEQUENCE</scope>
</reference>
<dbReference type="SUPFAM" id="SSF55821">
    <property type="entry name" value="YrdC/RibB"/>
    <property type="match status" value="1"/>
</dbReference>
<dbReference type="GO" id="GO:0005737">
    <property type="term" value="C:cytoplasm"/>
    <property type="evidence" value="ECO:0007669"/>
    <property type="project" value="UniProtKB-SubCell"/>
</dbReference>
<evidence type="ECO:0000256" key="7">
    <source>
        <dbReference type="ARBA" id="ARBA00022695"/>
    </source>
</evidence>
<evidence type="ECO:0000256" key="6">
    <source>
        <dbReference type="ARBA" id="ARBA00022694"/>
    </source>
</evidence>